<dbReference type="InterPro" id="IPR057670">
    <property type="entry name" value="SH3_retrovirus"/>
</dbReference>
<dbReference type="AlphaFoldDB" id="A0A061EL69"/>
<name>A0A061EL69_THECC</name>
<gene>
    <name evidence="2" type="ORF">TCM_017480</name>
</gene>
<dbReference type="EMBL" id="CM001882">
    <property type="protein sequence ID" value="EOY03054.1"/>
    <property type="molecule type" value="Genomic_DNA"/>
</dbReference>
<sequence length="209" mass="24192">MKDLEKVKDYVNKLMRVVNQIRLLGEDLSERRVVQKALVSLLERFELTIASLEGSKELSKLSFSDVAYALQAVEQRKVIRSDSITENALFARMKGKTVGESSMRKDSDEQEEKEKRGLFHFLRYGMRPSVKHLQVFESICYGCRPKEHRNKFLRKVQIGVLAGYSLHSKAYKIYLVYSGKISISTNFASDKNSEWNWNQSQVDEDEIVD</sequence>
<evidence type="ECO:0000313" key="2">
    <source>
        <dbReference type="EMBL" id="EOY03054.1"/>
    </source>
</evidence>
<protein>
    <recommendedName>
        <fullName evidence="1">Retroviral polymerase SH3-like domain-containing protein</fullName>
    </recommendedName>
</protein>
<dbReference type="Gramene" id="EOY03054">
    <property type="protein sequence ID" value="EOY03054"/>
    <property type="gene ID" value="TCM_017480"/>
</dbReference>
<proteinExistence type="predicted"/>
<organism evidence="2 3">
    <name type="scientific">Theobroma cacao</name>
    <name type="common">Cacao</name>
    <name type="synonym">Cocoa</name>
    <dbReference type="NCBI Taxonomy" id="3641"/>
    <lineage>
        <taxon>Eukaryota</taxon>
        <taxon>Viridiplantae</taxon>
        <taxon>Streptophyta</taxon>
        <taxon>Embryophyta</taxon>
        <taxon>Tracheophyta</taxon>
        <taxon>Spermatophyta</taxon>
        <taxon>Magnoliopsida</taxon>
        <taxon>eudicotyledons</taxon>
        <taxon>Gunneridae</taxon>
        <taxon>Pentapetalae</taxon>
        <taxon>rosids</taxon>
        <taxon>malvids</taxon>
        <taxon>Malvales</taxon>
        <taxon>Malvaceae</taxon>
        <taxon>Byttnerioideae</taxon>
        <taxon>Theobroma</taxon>
    </lineage>
</organism>
<dbReference type="Pfam" id="PF25597">
    <property type="entry name" value="SH3_retrovirus"/>
    <property type="match status" value="1"/>
</dbReference>
<dbReference type="HOGENOM" id="CLU_1317462_0_0_1"/>
<dbReference type="PANTHER" id="PTHR35317">
    <property type="entry name" value="OS04G0629600 PROTEIN"/>
    <property type="match status" value="1"/>
</dbReference>
<dbReference type="eggNOG" id="KOG0017">
    <property type="taxonomic scope" value="Eukaryota"/>
</dbReference>
<evidence type="ECO:0000259" key="1">
    <source>
        <dbReference type="Pfam" id="PF25597"/>
    </source>
</evidence>
<accession>A0A061EL69</accession>
<dbReference type="PANTHER" id="PTHR35317:SF31">
    <property type="entry name" value="DUF4219 DOMAIN-CONTAINING PROTEIN"/>
    <property type="match status" value="1"/>
</dbReference>
<dbReference type="Proteomes" id="UP000026915">
    <property type="component" value="Chromosome 4"/>
</dbReference>
<dbReference type="InParanoid" id="A0A061EL69"/>
<dbReference type="Pfam" id="PF14223">
    <property type="entry name" value="Retrotran_gag_2"/>
    <property type="match status" value="1"/>
</dbReference>
<evidence type="ECO:0000313" key="3">
    <source>
        <dbReference type="Proteomes" id="UP000026915"/>
    </source>
</evidence>
<reference evidence="2 3" key="1">
    <citation type="journal article" date="2013" name="Genome Biol.">
        <title>The genome sequence of the most widely cultivated cacao type and its use to identify candidate genes regulating pod color.</title>
        <authorList>
            <person name="Motamayor J.C."/>
            <person name="Mockaitis K."/>
            <person name="Schmutz J."/>
            <person name="Haiminen N."/>
            <person name="Iii D.L."/>
            <person name="Cornejo O."/>
            <person name="Findley S.D."/>
            <person name="Zheng P."/>
            <person name="Utro F."/>
            <person name="Royaert S."/>
            <person name="Saski C."/>
            <person name="Jenkins J."/>
            <person name="Podicheti R."/>
            <person name="Zhao M."/>
            <person name="Scheffler B.E."/>
            <person name="Stack J.C."/>
            <person name="Feltus F.A."/>
            <person name="Mustiga G.M."/>
            <person name="Amores F."/>
            <person name="Phillips W."/>
            <person name="Marelli J.P."/>
            <person name="May G.D."/>
            <person name="Shapiro H."/>
            <person name="Ma J."/>
            <person name="Bustamante C.D."/>
            <person name="Schnell R.J."/>
            <person name="Main D."/>
            <person name="Gilbert D."/>
            <person name="Parida L."/>
            <person name="Kuhn D.N."/>
        </authorList>
    </citation>
    <scope>NUCLEOTIDE SEQUENCE [LARGE SCALE GENOMIC DNA]</scope>
    <source>
        <strain evidence="3">cv. Matina 1-6</strain>
    </source>
</reference>
<feature type="domain" description="Retroviral polymerase SH3-like" evidence="1">
    <location>
        <begin position="138"/>
        <end position="201"/>
    </location>
</feature>
<keyword evidence="3" id="KW-1185">Reference proteome</keyword>